<accession>A0A1C7NC84</accession>
<comment type="caution">
    <text evidence="1">The sequence shown here is derived from an EMBL/GenBank/DDBJ whole genome shotgun (WGS) entry which is preliminary data.</text>
</comment>
<organism evidence="1 2">
    <name type="scientific">Choanephora cucurbitarum</name>
    <dbReference type="NCBI Taxonomy" id="101091"/>
    <lineage>
        <taxon>Eukaryota</taxon>
        <taxon>Fungi</taxon>
        <taxon>Fungi incertae sedis</taxon>
        <taxon>Mucoromycota</taxon>
        <taxon>Mucoromycotina</taxon>
        <taxon>Mucoromycetes</taxon>
        <taxon>Mucorales</taxon>
        <taxon>Mucorineae</taxon>
        <taxon>Choanephoraceae</taxon>
        <taxon>Choanephoroideae</taxon>
        <taxon>Choanephora</taxon>
    </lineage>
</organism>
<protein>
    <submittedName>
        <fullName evidence="1">Uncharacterized protein</fullName>
    </submittedName>
</protein>
<name>A0A1C7NC84_9FUNG</name>
<evidence type="ECO:0000313" key="2">
    <source>
        <dbReference type="Proteomes" id="UP000093000"/>
    </source>
</evidence>
<dbReference type="OrthoDB" id="2246451at2759"/>
<dbReference type="AlphaFoldDB" id="A0A1C7NC84"/>
<reference evidence="1 2" key="1">
    <citation type="submission" date="2016-03" db="EMBL/GenBank/DDBJ databases">
        <title>Choanephora cucurbitarum.</title>
        <authorList>
            <person name="Min B."/>
            <person name="Park H."/>
            <person name="Park J.-H."/>
            <person name="Shin H.-D."/>
            <person name="Choi I.-G."/>
        </authorList>
    </citation>
    <scope>NUCLEOTIDE SEQUENCE [LARGE SCALE GENOMIC DNA]</scope>
    <source>
        <strain evidence="1 2">KUS-F28377</strain>
    </source>
</reference>
<dbReference type="Proteomes" id="UP000093000">
    <property type="component" value="Unassembled WGS sequence"/>
</dbReference>
<gene>
    <name evidence="1" type="ORF">A0J61_05758</name>
</gene>
<proteinExistence type="predicted"/>
<keyword evidence="2" id="KW-1185">Reference proteome</keyword>
<dbReference type="InParanoid" id="A0A1C7NC84"/>
<dbReference type="EMBL" id="LUGH01000321">
    <property type="protein sequence ID" value="OBZ86186.1"/>
    <property type="molecule type" value="Genomic_DNA"/>
</dbReference>
<evidence type="ECO:0000313" key="1">
    <source>
        <dbReference type="EMBL" id="OBZ86186.1"/>
    </source>
</evidence>
<sequence length="437" mass="51408">MILDWKRFEKVIEYDKEHKDKHQYLDLKSFQTASQCVEQFPNAGMLLTQASIHPYIAYNTAIAKLLISDLIEYSKLDLETLDIDDQYDLSTNEHKSIRWCVIRLRRLVSVSPTNETENSQDGLIEKINNLLDLNKDKLNRSSLNRLADQCVVLLYSERSTVVLEKLLLQILSASNNEPTKSLLPNEFVYSLAYQIIDATDTHTHFQQWSIELKTELLLKHNELLVIQILSFMLLFLESQTNYENLDELCQKLSKNELLQLVSISSDLKKAFIGIFSTYTVQLSDWRLIRALQCIYRILQYSPLVQSSAEKDTLPSERYNHMLNFIYGDAFKDITNRRNIIWCYSLSSIQFMWQCVNSLVQWCQQDLPWTSNMENVLAYVNWIIYPSLDHRESQSLYDLRSWIQSSQVSAWRNSGHWYHLSCIHTVERILEKLDKHKR</sequence>